<keyword evidence="3" id="KW-1185">Reference proteome</keyword>
<organism evidence="2 3">
    <name type="scientific">Xanthomarina spongicola</name>
    <dbReference type="NCBI Taxonomy" id="570520"/>
    <lineage>
        <taxon>Bacteria</taxon>
        <taxon>Pseudomonadati</taxon>
        <taxon>Bacteroidota</taxon>
        <taxon>Flavobacteriia</taxon>
        <taxon>Flavobacteriales</taxon>
        <taxon>Flavobacteriaceae</taxon>
        <taxon>Xanthomarina</taxon>
    </lineage>
</organism>
<keyword evidence="1" id="KW-0472">Membrane</keyword>
<sequence>MDQKKISDLTNEELFKEKKKIQYNKIVNASLIGVCLGIAIFSAVKNGFGFFTFFPLLLTYPFIKNGKKIKELEKELKSRNL</sequence>
<evidence type="ECO:0000256" key="1">
    <source>
        <dbReference type="SAM" id="Phobius"/>
    </source>
</evidence>
<evidence type="ECO:0000313" key="3">
    <source>
        <dbReference type="Proteomes" id="UP000245430"/>
    </source>
</evidence>
<feature type="transmembrane region" description="Helical" evidence="1">
    <location>
        <begin position="47"/>
        <end position="63"/>
    </location>
</feature>
<dbReference type="Proteomes" id="UP000245430">
    <property type="component" value="Unassembled WGS sequence"/>
</dbReference>
<keyword evidence="1" id="KW-1133">Transmembrane helix</keyword>
<comment type="caution">
    <text evidence="2">The sequence shown here is derived from an EMBL/GenBank/DDBJ whole genome shotgun (WGS) entry which is preliminary data.</text>
</comment>
<proteinExistence type="predicted"/>
<evidence type="ECO:0000313" key="2">
    <source>
        <dbReference type="EMBL" id="PWK17651.1"/>
    </source>
</evidence>
<dbReference type="EMBL" id="QGGP01000007">
    <property type="protein sequence ID" value="PWK17651.1"/>
    <property type="molecule type" value="Genomic_DNA"/>
</dbReference>
<dbReference type="RefSeq" id="WP_109682929.1">
    <property type="nucleotide sequence ID" value="NZ_QGGP01000007.1"/>
</dbReference>
<feature type="transmembrane region" description="Helical" evidence="1">
    <location>
        <begin position="21"/>
        <end position="41"/>
    </location>
</feature>
<name>A0A316DHK7_9FLAO</name>
<evidence type="ECO:0008006" key="4">
    <source>
        <dbReference type="Google" id="ProtNLM"/>
    </source>
</evidence>
<gene>
    <name evidence="2" type="ORF">LX78_02442</name>
</gene>
<protein>
    <recommendedName>
        <fullName evidence="4">FUSC family protein</fullName>
    </recommendedName>
</protein>
<dbReference type="OrthoDB" id="713928at2"/>
<dbReference type="AlphaFoldDB" id="A0A316DHK7"/>
<reference evidence="2 3" key="1">
    <citation type="submission" date="2018-05" db="EMBL/GenBank/DDBJ databases">
        <title>Genomic Encyclopedia of Archaeal and Bacterial Type Strains, Phase II (KMG-II): from individual species to whole genera.</title>
        <authorList>
            <person name="Goeker M."/>
        </authorList>
    </citation>
    <scope>NUCLEOTIDE SEQUENCE [LARGE SCALE GENOMIC DNA]</scope>
    <source>
        <strain evidence="2 3">DSM 22637</strain>
    </source>
</reference>
<keyword evidence="1" id="KW-0812">Transmembrane</keyword>
<accession>A0A316DHK7</accession>